<dbReference type="PANTHER" id="PTHR15561:SF0">
    <property type="entry name" value="DNA-DIRECTED RNA POLYMERASE III SUBUNIT RPC9"/>
    <property type="match status" value="1"/>
</dbReference>
<dbReference type="GO" id="GO:0005666">
    <property type="term" value="C:RNA polymerase III complex"/>
    <property type="evidence" value="ECO:0007669"/>
    <property type="project" value="InterPro"/>
</dbReference>
<protein>
    <recommendedName>
        <fullName evidence="3">DNA-directed RNA polymerase III subunit RPC9</fullName>
    </recommendedName>
</protein>
<dbReference type="PANTHER" id="PTHR15561">
    <property type="entry name" value="CALCITONIN GENE-RELATED PEPTIDE-RECEPTOR COMPONENT PROTEIN"/>
    <property type="match status" value="1"/>
</dbReference>
<organism evidence="7 8">
    <name type="scientific">Vairimorpha necatrix</name>
    <dbReference type="NCBI Taxonomy" id="6039"/>
    <lineage>
        <taxon>Eukaryota</taxon>
        <taxon>Fungi</taxon>
        <taxon>Fungi incertae sedis</taxon>
        <taxon>Microsporidia</taxon>
        <taxon>Nosematidae</taxon>
        <taxon>Vairimorpha</taxon>
    </lineage>
</organism>
<dbReference type="AlphaFoldDB" id="A0AAX4JC67"/>
<evidence type="ECO:0000256" key="4">
    <source>
        <dbReference type="ARBA" id="ARBA00022478"/>
    </source>
</evidence>
<dbReference type="RefSeq" id="XP_065329679.1">
    <property type="nucleotide sequence ID" value="XM_065473607.1"/>
</dbReference>
<gene>
    <name evidence="7" type="ORF">VNE69_05125</name>
</gene>
<keyword evidence="5" id="KW-0804">Transcription</keyword>
<evidence type="ECO:0000256" key="5">
    <source>
        <dbReference type="ARBA" id="ARBA00023163"/>
    </source>
</evidence>
<evidence type="ECO:0000256" key="6">
    <source>
        <dbReference type="ARBA" id="ARBA00023242"/>
    </source>
</evidence>
<evidence type="ECO:0000256" key="3">
    <source>
        <dbReference type="ARBA" id="ARBA00016672"/>
    </source>
</evidence>
<evidence type="ECO:0000256" key="1">
    <source>
        <dbReference type="ARBA" id="ARBA00004123"/>
    </source>
</evidence>
<comment type="similarity">
    <text evidence="2">Belongs to the eukaryotic RPC9 RNA polymerase subunit family.</text>
</comment>
<evidence type="ECO:0000313" key="7">
    <source>
        <dbReference type="EMBL" id="WUR03534.1"/>
    </source>
</evidence>
<keyword evidence="4 7" id="KW-0240">DNA-directed RNA polymerase</keyword>
<dbReference type="GO" id="GO:0000166">
    <property type="term" value="F:nucleotide binding"/>
    <property type="evidence" value="ECO:0007669"/>
    <property type="project" value="InterPro"/>
</dbReference>
<dbReference type="InterPro" id="IPR010997">
    <property type="entry name" value="HRDC-like_sf"/>
</dbReference>
<proteinExistence type="inferred from homology"/>
<keyword evidence="8" id="KW-1185">Reference proteome</keyword>
<dbReference type="Proteomes" id="UP001334084">
    <property type="component" value="Chromosome 5"/>
</dbReference>
<dbReference type="KEGG" id="vnx:VNE69_05125"/>
<reference evidence="7" key="1">
    <citation type="journal article" date="2024" name="BMC Genomics">
        <title>Functional annotation of a divergent genome using sequence and structure-based similarity.</title>
        <authorList>
            <person name="Svedberg D."/>
            <person name="Winiger R.R."/>
            <person name="Berg A."/>
            <person name="Sharma H."/>
            <person name="Tellgren-Roth C."/>
            <person name="Debrunner-Vossbrinck B.A."/>
            <person name="Vossbrinck C.R."/>
            <person name="Barandun J."/>
        </authorList>
    </citation>
    <scope>NUCLEOTIDE SEQUENCE</scope>
    <source>
        <strain evidence="7">Illinois isolate</strain>
    </source>
</reference>
<dbReference type="InterPro" id="IPR038324">
    <property type="entry name" value="Rpb4/RPC9_sf"/>
</dbReference>
<dbReference type="SUPFAM" id="SSF47819">
    <property type="entry name" value="HRDC-like"/>
    <property type="match status" value="1"/>
</dbReference>
<accession>A0AAX4JC67</accession>
<dbReference type="InterPro" id="IPR005574">
    <property type="entry name" value="Rpb4/RPC9"/>
</dbReference>
<comment type="subcellular location">
    <subcellularLocation>
        <location evidence="1">Nucleus</location>
    </subcellularLocation>
</comment>
<dbReference type="Gene3D" id="1.20.1250.40">
    <property type="match status" value="1"/>
</dbReference>
<evidence type="ECO:0000256" key="2">
    <source>
        <dbReference type="ARBA" id="ARBA00006898"/>
    </source>
</evidence>
<dbReference type="InterPro" id="IPR038846">
    <property type="entry name" value="RPC9"/>
</dbReference>
<dbReference type="EMBL" id="CP142730">
    <property type="protein sequence ID" value="WUR03534.1"/>
    <property type="molecule type" value="Genomic_DNA"/>
</dbReference>
<dbReference type="Pfam" id="PF03874">
    <property type="entry name" value="RNA_pol_Rpb4"/>
    <property type="match status" value="1"/>
</dbReference>
<dbReference type="GeneID" id="90541349"/>
<evidence type="ECO:0000313" key="8">
    <source>
        <dbReference type="Proteomes" id="UP001334084"/>
    </source>
</evidence>
<keyword evidence="6" id="KW-0539">Nucleus</keyword>
<dbReference type="GO" id="GO:0006384">
    <property type="term" value="P:transcription initiation at RNA polymerase III promoter"/>
    <property type="evidence" value="ECO:0007669"/>
    <property type="project" value="InterPro"/>
</dbReference>
<name>A0AAX4JC67_9MICR</name>
<sequence length="96" mass="11573">MKILKKNIKFFANYEINQALENDTSKFVDQVKTFCTSKEYKPDIYTKLKEYNLVEFEILQLLNLCPKQLIDLSLVIEEIEERYTEEKLEEILELFK</sequence>